<reference evidence="1" key="1">
    <citation type="submission" date="2022-08" db="EMBL/GenBank/DDBJ databases">
        <authorList>
            <consortium name="DOE Joint Genome Institute"/>
            <person name="Min B."/>
            <person name="Riley R."/>
            <person name="Sierra-Patev S."/>
            <person name="Naranjo-Ortiz M."/>
            <person name="Looney B."/>
            <person name="Konkel Z."/>
            <person name="Slot J.C."/>
            <person name="Sakamoto Y."/>
            <person name="Steenwyk J.L."/>
            <person name="Rokas A."/>
            <person name="Carro J."/>
            <person name="Camarero S."/>
            <person name="Ferreira P."/>
            <person name="Molpeceres G."/>
            <person name="Ruiz-Duenas F.J."/>
            <person name="Serrano A."/>
            <person name="Henrissat B."/>
            <person name="Drula E."/>
            <person name="Hughes K.W."/>
            <person name="Mata J.L."/>
            <person name="Ishikawa N.K."/>
            <person name="Vargas-Isla R."/>
            <person name="Ushijima S."/>
            <person name="Smith C.A."/>
            <person name="Ahrendt S."/>
            <person name="Andreopoulos W."/>
            <person name="He G."/>
            <person name="Labutti K."/>
            <person name="Lipzen A."/>
            <person name="Ng V."/>
            <person name="Sandor L."/>
            <person name="Barry K."/>
            <person name="Martinez A.T."/>
            <person name="Xiao Y."/>
            <person name="Gibbons J.G."/>
            <person name="Terashima K."/>
            <person name="Hibbett D.S."/>
            <person name="Grigoriev I.V."/>
        </authorList>
    </citation>
    <scope>NUCLEOTIDE SEQUENCE</scope>
    <source>
        <strain evidence="1">TFB10827</strain>
    </source>
</reference>
<sequence>MRLSQKSVTFSSSLMRFPLLLNFWTACLVIGLISVVCAAPRPVDNAMASLSDDQSLPPSSPFSSTVEIQPRVFRDVLALIEVTFPYDNADSMTIDEEPRARAVIRAAIKKAAEVLDIKVKKSPGQKLKMEMPGFRFYNYPGHWTREMKLKAQLYGPDVCKGECTLSAEEVQGSPGYYDMRIWDRAGKSVFSATQVWVKSEANLYMGQEKIRQKERLQDRFRRPTYH</sequence>
<dbReference type="EMBL" id="MU791015">
    <property type="protein sequence ID" value="KAJ3991504.1"/>
    <property type="molecule type" value="Genomic_DNA"/>
</dbReference>
<evidence type="ECO:0000313" key="2">
    <source>
        <dbReference type="Proteomes" id="UP001163828"/>
    </source>
</evidence>
<organism evidence="1 2">
    <name type="scientific">Lentinula boryana</name>
    <dbReference type="NCBI Taxonomy" id="40481"/>
    <lineage>
        <taxon>Eukaryota</taxon>
        <taxon>Fungi</taxon>
        <taxon>Dikarya</taxon>
        <taxon>Basidiomycota</taxon>
        <taxon>Agaricomycotina</taxon>
        <taxon>Agaricomycetes</taxon>
        <taxon>Agaricomycetidae</taxon>
        <taxon>Agaricales</taxon>
        <taxon>Marasmiineae</taxon>
        <taxon>Omphalotaceae</taxon>
        <taxon>Lentinula</taxon>
    </lineage>
</organism>
<proteinExistence type="predicted"/>
<evidence type="ECO:0000313" key="1">
    <source>
        <dbReference type="EMBL" id="KAJ3991504.1"/>
    </source>
</evidence>
<name>A0ABQ8PZ33_9AGAR</name>
<comment type="caution">
    <text evidence="1">The sequence shown here is derived from an EMBL/GenBank/DDBJ whole genome shotgun (WGS) entry which is preliminary data.</text>
</comment>
<gene>
    <name evidence="1" type="ORF">F5050DRAFT_1168924</name>
</gene>
<dbReference type="PROSITE" id="PS51257">
    <property type="entry name" value="PROKAR_LIPOPROTEIN"/>
    <property type="match status" value="1"/>
</dbReference>
<protein>
    <submittedName>
        <fullName evidence="1">Uncharacterized protein</fullName>
    </submittedName>
</protein>
<accession>A0ABQ8PZ33</accession>
<keyword evidence="2" id="KW-1185">Reference proteome</keyword>
<dbReference type="Proteomes" id="UP001163828">
    <property type="component" value="Unassembled WGS sequence"/>
</dbReference>